<comment type="similarity">
    <text evidence="1">Belongs to the peptidase C15 family.</text>
</comment>
<dbReference type="Gene3D" id="3.40.630.20">
    <property type="entry name" value="Peptidase C15, pyroglutamyl peptidase I-like"/>
    <property type="match status" value="1"/>
</dbReference>
<dbReference type="Proteomes" id="UP001152747">
    <property type="component" value="Unassembled WGS sequence"/>
</dbReference>
<evidence type="ECO:0000313" key="7">
    <source>
        <dbReference type="Proteomes" id="UP001152747"/>
    </source>
</evidence>
<proteinExistence type="inferred from homology"/>
<dbReference type="InterPro" id="IPR000816">
    <property type="entry name" value="Peptidase_C15"/>
</dbReference>
<dbReference type="InterPro" id="IPR036440">
    <property type="entry name" value="Peptidase_C15-like_sf"/>
</dbReference>
<evidence type="ECO:0000256" key="1">
    <source>
        <dbReference type="ARBA" id="ARBA00006641"/>
    </source>
</evidence>
<gene>
    <name evidence="6" type="ORF">CAMP_LOCUS1299</name>
</gene>
<dbReference type="InterPro" id="IPR010381">
    <property type="entry name" value="PgaPase_1"/>
</dbReference>
<dbReference type="InterPro" id="IPR016125">
    <property type="entry name" value="Peptidase_C15-like"/>
</dbReference>
<dbReference type="GO" id="GO:0005829">
    <property type="term" value="C:cytosol"/>
    <property type="evidence" value="ECO:0007669"/>
    <property type="project" value="InterPro"/>
</dbReference>
<reference evidence="6" key="1">
    <citation type="submission" date="2022-11" db="EMBL/GenBank/DDBJ databases">
        <authorList>
            <person name="Kikuchi T."/>
        </authorList>
    </citation>
    <scope>NUCLEOTIDE SEQUENCE</scope>
    <source>
        <strain evidence="6">PS1010</strain>
    </source>
</reference>
<dbReference type="FunFam" id="3.40.630.20:FF:000007">
    <property type="entry name" value="Protein CBG22077"/>
    <property type="match status" value="1"/>
</dbReference>
<accession>A0A9P1I5H5</accession>
<keyword evidence="3" id="KW-0645">Protease</keyword>
<dbReference type="OrthoDB" id="407146at2759"/>
<evidence type="ECO:0000256" key="4">
    <source>
        <dbReference type="ARBA" id="ARBA00022801"/>
    </source>
</evidence>
<keyword evidence="7" id="KW-1185">Reference proteome</keyword>
<dbReference type="PIRSF" id="PIRSF015703">
    <property type="entry name" value="UCP015703"/>
    <property type="match status" value="1"/>
</dbReference>
<dbReference type="SUPFAM" id="SSF53182">
    <property type="entry name" value="Pyrrolidone carboxyl peptidase (pyroglutamate aminopeptidase)"/>
    <property type="match status" value="1"/>
</dbReference>
<keyword evidence="2" id="KW-0963">Cytoplasm</keyword>
<comment type="caution">
    <text evidence="6">The sequence shown here is derived from an EMBL/GenBank/DDBJ whole genome shotgun (WGS) entry which is preliminary data.</text>
</comment>
<dbReference type="PRINTS" id="PR00706">
    <property type="entry name" value="PYROGLUPTASE"/>
</dbReference>
<evidence type="ECO:0000313" key="6">
    <source>
        <dbReference type="EMBL" id="CAI5438662.1"/>
    </source>
</evidence>
<dbReference type="GO" id="GO:0006508">
    <property type="term" value="P:proteolysis"/>
    <property type="evidence" value="ECO:0007669"/>
    <property type="project" value="UniProtKB-KW"/>
</dbReference>
<dbReference type="PANTHER" id="PTHR23402">
    <property type="entry name" value="PROTEASE FAMILY C15 PYROGLUTAMYL-PEPTIDASE I-RELATED"/>
    <property type="match status" value="1"/>
</dbReference>
<organism evidence="6 7">
    <name type="scientific">Caenorhabditis angaria</name>
    <dbReference type="NCBI Taxonomy" id="860376"/>
    <lineage>
        <taxon>Eukaryota</taxon>
        <taxon>Metazoa</taxon>
        <taxon>Ecdysozoa</taxon>
        <taxon>Nematoda</taxon>
        <taxon>Chromadorea</taxon>
        <taxon>Rhabditida</taxon>
        <taxon>Rhabditina</taxon>
        <taxon>Rhabditomorpha</taxon>
        <taxon>Rhabditoidea</taxon>
        <taxon>Rhabditidae</taxon>
        <taxon>Peloderinae</taxon>
        <taxon>Caenorhabditis</taxon>
    </lineage>
</organism>
<keyword evidence="5" id="KW-0788">Thiol protease</keyword>
<keyword evidence="4" id="KW-0378">Hydrolase</keyword>
<dbReference type="Pfam" id="PF06162">
    <property type="entry name" value="PgaPase_1"/>
    <property type="match status" value="1"/>
</dbReference>
<protein>
    <submittedName>
        <fullName evidence="6">Uncharacterized protein</fullName>
    </submittedName>
</protein>
<dbReference type="GO" id="GO:0016920">
    <property type="term" value="F:pyroglutamyl-peptidase activity"/>
    <property type="evidence" value="ECO:0007669"/>
    <property type="project" value="InterPro"/>
</dbReference>
<dbReference type="AlphaFoldDB" id="A0A9P1I5H5"/>
<evidence type="ECO:0000256" key="3">
    <source>
        <dbReference type="ARBA" id="ARBA00022670"/>
    </source>
</evidence>
<evidence type="ECO:0000256" key="5">
    <source>
        <dbReference type="ARBA" id="ARBA00022807"/>
    </source>
</evidence>
<dbReference type="PANTHER" id="PTHR23402:SF1">
    <property type="entry name" value="PYROGLUTAMYL-PEPTIDASE I"/>
    <property type="match status" value="1"/>
</dbReference>
<evidence type="ECO:0000256" key="2">
    <source>
        <dbReference type="ARBA" id="ARBA00022490"/>
    </source>
</evidence>
<dbReference type="EMBL" id="CANHGI010000001">
    <property type="protein sequence ID" value="CAI5438662.1"/>
    <property type="molecule type" value="Genomic_DNA"/>
</dbReference>
<sequence length="231" mass="25731">MIGVGCEGEIIDQLTFSTPESKPVYFVKYIPPRSKVVVTGFGPFRDYSENPSSIIIDELAKENLDNITFELHKMSVAYEEVSQKVPELWETHNPDLVIHLGAHSVENTIKFEQRAFSDGYCSDDVNGCTPENNTTNVCCAPGTILISEIDCAELATFVNNEMNFDGNNFGGLICELSEDPGRYLCGFSYFLSLNKDAKKSLFVHVPPFTEECTKEKVKDALLSAIKHIVKN</sequence>
<name>A0A9P1I5H5_9PELO</name>